<name>A0AA88YI81_PINIB</name>
<dbReference type="InterPro" id="IPR011029">
    <property type="entry name" value="DEATH-like_dom_sf"/>
</dbReference>
<dbReference type="GO" id="GO:0005737">
    <property type="term" value="C:cytoplasm"/>
    <property type="evidence" value="ECO:0007669"/>
    <property type="project" value="UniProtKB-ARBA"/>
</dbReference>
<dbReference type="InterPro" id="IPR001315">
    <property type="entry name" value="CARD"/>
</dbReference>
<evidence type="ECO:0000256" key="1">
    <source>
        <dbReference type="ARBA" id="ARBA00022499"/>
    </source>
</evidence>
<evidence type="ECO:0000313" key="8">
    <source>
        <dbReference type="Proteomes" id="UP001186944"/>
    </source>
</evidence>
<evidence type="ECO:0000256" key="3">
    <source>
        <dbReference type="ARBA" id="ARBA00022588"/>
    </source>
</evidence>
<keyword evidence="5" id="KW-0391">Immunity</keyword>
<evidence type="ECO:0000259" key="6">
    <source>
        <dbReference type="PROSITE" id="PS50209"/>
    </source>
</evidence>
<reference evidence="7" key="1">
    <citation type="submission" date="2019-08" db="EMBL/GenBank/DDBJ databases">
        <title>The improved chromosome-level genome for the pearl oyster Pinctada fucata martensii using PacBio sequencing and Hi-C.</title>
        <authorList>
            <person name="Zheng Z."/>
        </authorList>
    </citation>
    <scope>NUCLEOTIDE SEQUENCE</scope>
    <source>
        <strain evidence="7">ZZ-2019</strain>
        <tissue evidence="7">Adductor muscle</tissue>
    </source>
</reference>
<evidence type="ECO:0000256" key="5">
    <source>
        <dbReference type="ARBA" id="ARBA00022859"/>
    </source>
</evidence>
<dbReference type="SUPFAM" id="SSF47986">
    <property type="entry name" value="DEATH domain"/>
    <property type="match status" value="1"/>
</dbReference>
<evidence type="ECO:0000256" key="2">
    <source>
        <dbReference type="ARBA" id="ARBA00022553"/>
    </source>
</evidence>
<dbReference type="InterPro" id="IPR031964">
    <property type="entry name" value="CARD_dom"/>
</dbReference>
<proteinExistence type="predicted"/>
<keyword evidence="2" id="KW-0597">Phosphoprotein</keyword>
<evidence type="ECO:0000313" key="7">
    <source>
        <dbReference type="EMBL" id="KAK3106030.1"/>
    </source>
</evidence>
<keyword evidence="3" id="KW-0399">Innate immunity</keyword>
<dbReference type="CDD" id="cd01671">
    <property type="entry name" value="CARD"/>
    <property type="match status" value="1"/>
</dbReference>
<evidence type="ECO:0000256" key="4">
    <source>
        <dbReference type="ARBA" id="ARBA00022843"/>
    </source>
</evidence>
<dbReference type="PROSITE" id="PS50209">
    <property type="entry name" value="CARD"/>
    <property type="match status" value="1"/>
</dbReference>
<dbReference type="Pfam" id="PF16739">
    <property type="entry name" value="CARD_2"/>
    <property type="match status" value="1"/>
</dbReference>
<dbReference type="Gene3D" id="1.10.533.10">
    <property type="entry name" value="Death Domain, Fas"/>
    <property type="match status" value="1"/>
</dbReference>
<keyword evidence="1" id="KW-1017">Isopeptide bond</keyword>
<dbReference type="GO" id="GO:0045087">
    <property type="term" value="P:innate immune response"/>
    <property type="evidence" value="ECO:0007669"/>
    <property type="project" value="UniProtKB-KW"/>
</dbReference>
<keyword evidence="8" id="KW-1185">Reference proteome</keyword>
<dbReference type="AlphaFoldDB" id="A0AA88YI81"/>
<sequence>MNHFYKELTQRVRPTDIIPHLFQKDVINQMDKEEIFAKERNHGITHAMRVLIKRVGDRNDHWFLTFIQSLKEAKYTEIAERMEAYVQESK</sequence>
<accession>A0AA88YI81</accession>
<dbReference type="Proteomes" id="UP001186944">
    <property type="component" value="Unassembled WGS sequence"/>
</dbReference>
<dbReference type="EMBL" id="VSWD01000003">
    <property type="protein sequence ID" value="KAK3106030.1"/>
    <property type="molecule type" value="Genomic_DNA"/>
</dbReference>
<dbReference type="GO" id="GO:0042981">
    <property type="term" value="P:regulation of apoptotic process"/>
    <property type="evidence" value="ECO:0007669"/>
    <property type="project" value="InterPro"/>
</dbReference>
<gene>
    <name evidence="7" type="ORF">FSP39_011264</name>
</gene>
<comment type="caution">
    <text evidence="7">The sequence shown here is derived from an EMBL/GenBank/DDBJ whole genome shotgun (WGS) entry which is preliminary data.</text>
</comment>
<organism evidence="7 8">
    <name type="scientific">Pinctada imbricata</name>
    <name type="common">Atlantic pearl-oyster</name>
    <name type="synonym">Pinctada martensii</name>
    <dbReference type="NCBI Taxonomy" id="66713"/>
    <lineage>
        <taxon>Eukaryota</taxon>
        <taxon>Metazoa</taxon>
        <taxon>Spiralia</taxon>
        <taxon>Lophotrochozoa</taxon>
        <taxon>Mollusca</taxon>
        <taxon>Bivalvia</taxon>
        <taxon>Autobranchia</taxon>
        <taxon>Pteriomorphia</taxon>
        <taxon>Pterioida</taxon>
        <taxon>Pterioidea</taxon>
        <taxon>Pteriidae</taxon>
        <taxon>Pinctada</taxon>
    </lineage>
</organism>
<feature type="domain" description="CARD" evidence="6">
    <location>
        <begin position="1"/>
        <end position="85"/>
    </location>
</feature>
<keyword evidence="4" id="KW-0832">Ubl conjugation</keyword>
<protein>
    <recommendedName>
        <fullName evidence="6">CARD domain-containing protein</fullName>
    </recommendedName>
</protein>